<protein>
    <submittedName>
        <fullName evidence="1">Uncharacterized protein</fullName>
    </submittedName>
</protein>
<comment type="caution">
    <text evidence="1">The sequence shown here is derived from an EMBL/GenBank/DDBJ whole genome shotgun (WGS) entry which is preliminary data.</text>
</comment>
<dbReference type="AlphaFoldDB" id="A0A2H0XB78"/>
<name>A0A2H0XB78_UNCKA</name>
<organism evidence="1 2">
    <name type="scientific">candidate division WWE3 bacterium CG08_land_8_20_14_0_20_41_10</name>
    <dbReference type="NCBI Taxonomy" id="1975085"/>
    <lineage>
        <taxon>Bacteria</taxon>
        <taxon>Katanobacteria</taxon>
    </lineage>
</organism>
<reference evidence="2" key="1">
    <citation type="submission" date="2017-09" db="EMBL/GenBank/DDBJ databases">
        <title>Depth-based differentiation of microbial function through sediment-hosted aquifers and enrichment of novel symbionts in the deep terrestrial subsurface.</title>
        <authorList>
            <person name="Probst A.J."/>
            <person name="Ladd B."/>
            <person name="Jarett J.K."/>
            <person name="Geller-Mcgrath D.E."/>
            <person name="Sieber C.M.K."/>
            <person name="Emerson J.B."/>
            <person name="Anantharaman K."/>
            <person name="Thomas B.C."/>
            <person name="Malmstrom R."/>
            <person name="Stieglmeier M."/>
            <person name="Klingl A."/>
            <person name="Woyke T."/>
            <person name="Ryan C.M."/>
            <person name="Banfield J.F."/>
        </authorList>
    </citation>
    <scope>NUCLEOTIDE SEQUENCE [LARGE SCALE GENOMIC DNA]</scope>
</reference>
<accession>A0A2H0XB78</accession>
<gene>
    <name evidence="1" type="ORF">COT50_03710</name>
</gene>
<feature type="non-terminal residue" evidence="1">
    <location>
        <position position="1"/>
    </location>
</feature>
<proteinExistence type="predicted"/>
<evidence type="ECO:0000313" key="2">
    <source>
        <dbReference type="Proteomes" id="UP000231252"/>
    </source>
</evidence>
<evidence type="ECO:0000313" key="1">
    <source>
        <dbReference type="EMBL" id="PIS22111.1"/>
    </source>
</evidence>
<dbReference type="EMBL" id="PEYU01000082">
    <property type="protein sequence ID" value="PIS22111.1"/>
    <property type="molecule type" value="Genomic_DNA"/>
</dbReference>
<dbReference type="Proteomes" id="UP000231252">
    <property type="component" value="Unassembled WGS sequence"/>
</dbReference>
<sequence length="303" mass="32197">LLSLFNIAGSVYAAPWFTTYGGGVISGNADSDSIKSTQPYFAPLAVFKSALIQPGMVTPNPTMPSFAYGGIITSGSITSPTDKDAFAKNIGVLGGSLPDYQRFANKATTVIPANCDHNKLLTSCNLSPGIYKASLADINSSLNNLNTGDKKYHIGGNKDGLLVLVQDPASTGTVAINYKVQPVSSAGYKRLVLITNTKINISSTVGNTNFPTQAQYLSQNADIQAMLITTSTSDPAVEVATGANKLKIEGPIISKGKMRFRRDAGTAWPGVFVQYNPFYITELAKLDASLNIFGSSSVRWVYE</sequence>